<feature type="domain" description="HTH tetR-type" evidence="5">
    <location>
        <begin position="21"/>
        <end position="81"/>
    </location>
</feature>
<name>A0ABW0BDE5_9ACTN</name>
<keyword evidence="3" id="KW-0804">Transcription</keyword>
<keyword evidence="1" id="KW-0805">Transcription regulation</keyword>
<gene>
    <name evidence="6" type="ORF">ACFPGP_01125</name>
</gene>
<dbReference type="PROSITE" id="PS50977">
    <property type="entry name" value="HTH_TETR_2"/>
    <property type="match status" value="1"/>
</dbReference>
<keyword evidence="2 4" id="KW-0238">DNA-binding</keyword>
<dbReference type="RefSeq" id="WP_378585715.1">
    <property type="nucleotide sequence ID" value="NZ_JBHSKD010000002.1"/>
</dbReference>
<keyword evidence="7" id="KW-1185">Reference proteome</keyword>
<dbReference type="Proteomes" id="UP001596087">
    <property type="component" value="Unassembled WGS sequence"/>
</dbReference>
<dbReference type="PANTHER" id="PTHR30055">
    <property type="entry name" value="HTH-TYPE TRANSCRIPTIONAL REGULATOR RUTR"/>
    <property type="match status" value="1"/>
</dbReference>
<evidence type="ECO:0000256" key="2">
    <source>
        <dbReference type="ARBA" id="ARBA00023125"/>
    </source>
</evidence>
<evidence type="ECO:0000313" key="7">
    <source>
        <dbReference type="Proteomes" id="UP001596087"/>
    </source>
</evidence>
<proteinExistence type="predicted"/>
<dbReference type="Gene3D" id="1.10.357.10">
    <property type="entry name" value="Tetracycline Repressor, domain 2"/>
    <property type="match status" value="1"/>
</dbReference>
<dbReference type="InterPro" id="IPR050109">
    <property type="entry name" value="HTH-type_TetR-like_transc_reg"/>
</dbReference>
<dbReference type="PANTHER" id="PTHR30055:SF234">
    <property type="entry name" value="HTH-TYPE TRANSCRIPTIONAL REGULATOR BETI"/>
    <property type="match status" value="1"/>
</dbReference>
<dbReference type="InterPro" id="IPR001647">
    <property type="entry name" value="HTH_TetR"/>
</dbReference>
<sequence>MNTMSSQTRKYELKVRADQQRETRDRIARCAAELHEEVGVARTTVAEIARRAGVSRLTVYNHFPDLESLLPACAAHYETVHPRPDLAEELAVADDAGRVTAVLHRLYAWHRETQPMFGKVYSDRQAVPEVDRFLAATVDLQQDDVAARLAASLGAGTTGQRALVRLAVDYWTWARLDAEGLDDRAAAEVMTWAVLSAPGR</sequence>
<evidence type="ECO:0000256" key="4">
    <source>
        <dbReference type="PROSITE-ProRule" id="PRU00335"/>
    </source>
</evidence>
<evidence type="ECO:0000256" key="1">
    <source>
        <dbReference type="ARBA" id="ARBA00023015"/>
    </source>
</evidence>
<comment type="caution">
    <text evidence="6">The sequence shown here is derived from an EMBL/GenBank/DDBJ whole genome shotgun (WGS) entry which is preliminary data.</text>
</comment>
<evidence type="ECO:0000313" key="6">
    <source>
        <dbReference type="EMBL" id="MFC5175251.1"/>
    </source>
</evidence>
<protein>
    <submittedName>
        <fullName evidence="6">TetR/AcrR family transcriptional regulator</fullName>
    </submittedName>
</protein>
<organism evidence="6 7">
    <name type="scientific">Nocardioides taihuensis</name>
    <dbReference type="NCBI Taxonomy" id="1835606"/>
    <lineage>
        <taxon>Bacteria</taxon>
        <taxon>Bacillati</taxon>
        <taxon>Actinomycetota</taxon>
        <taxon>Actinomycetes</taxon>
        <taxon>Propionibacteriales</taxon>
        <taxon>Nocardioidaceae</taxon>
        <taxon>Nocardioides</taxon>
    </lineage>
</organism>
<evidence type="ECO:0000259" key="5">
    <source>
        <dbReference type="PROSITE" id="PS50977"/>
    </source>
</evidence>
<feature type="DNA-binding region" description="H-T-H motif" evidence="4">
    <location>
        <begin position="44"/>
        <end position="63"/>
    </location>
</feature>
<dbReference type="Pfam" id="PF00440">
    <property type="entry name" value="TetR_N"/>
    <property type="match status" value="1"/>
</dbReference>
<accession>A0ABW0BDE5</accession>
<dbReference type="InterPro" id="IPR009057">
    <property type="entry name" value="Homeodomain-like_sf"/>
</dbReference>
<dbReference type="SUPFAM" id="SSF46689">
    <property type="entry name" value="Homeodomain-like"/>
    <property type="match status" value="1"/>
</dbReference>
<evidence type="ECO:0000256" key="3">
    <source>
        <dbReference type="ARBA" id="ARBA00023163"/>
    </source>
</evidence>
<dbReference type="PRINTS" id="PR00455">
    <property type="entry name" value="HTHTETR"/>
</dbReference>
<reference evidence="7" key="1">
    <citation type="journal article" date="2019" name="Int. J. Syst. Evol. Microbiol.">
        <title>The Global Catalogue of Microorganisms (GCM) 10K type strain sequencing project: providing services to taxonomists for standard genome sequencing and annotation.</title>
        <authorList>
            <consortium name="The Broad Institute Genomics Platform"/>
            <consortium name="The Broad Institute Genome Sequencing Center for Infectious Disease"/>
            <person name="Wu L."/>
            <person name="Ma J."/>
        </authorList>
    </citation>
    <scope>NUCLEOTIDE SEQUENCE [LARGE SCALE GENOMIC DNA]</scope>
    <source>
        <strain evidence="7">DFY41</strain>
    </source>
</reference>
<dbReference type="EMBL" id="JBHSKD010000002">
    <property type="protein sequence ID" value="MFC5175251.1"/>
    <property type="molecule type" value="Genomic_DNA"/>
</dbReference>